<dbReference type="EMBL" id="JAWQEG010005671">
    <property type="protein sequence ID" value="KAK3857191.1"/>
    <property type="molecule type" value="Genomic_DNA"/>
</dbReference>
<name>A0AAE1BUK4_PETCI</name>
<dbReference type="Proteomes" id="UP001286313">
    <property type="component" value="Unassembled WGS sequence"/>
</dbReference>
<feature type="non-terminal residue" evidence="1">
    <location>
        <position position="1"/>
    </location>
</feature>
<reference evidence="1" key="1">
    <citation type="submission" date="2023-10" db="EMBL/GenBank/DDBJ databases">
        <title>Genome assemblies of two species of porcelain crab, Petrolisthes cinctipes and Petrolisthes manimaculis (Anomura: Porcellanidae).</title>
        <authorList>
            <person name="Angst P."/>
        </authorList>
    </citation>
    <scope>NUCLEOTIDE SEQUENCE</scope>
    <source>
        <strain evidence="1">PB745_01</strain>
        <tissue evidence="1">Gill</tissue>
    </source>
</reference>
<organism evidence="1 2">
    <name type="scientific">Petrolisthes cinctipes</name>
    <name type="common">Flat porcelain crab</name>
    <dbReference type="NCBI Taxonomy" id="88211"/>
    <lineage>
        <taxon>Eukaryota</taxon>
        <taxon>Metazoa</taxon>
        <taxon>Ecdysozoa</taxon>
        <taxon>Arthropoda</taxon>
        <taxon>Crustacea</taxon>
        <taxon>Multicrustacea</taxon>
        <taxon>Malacostraca</taxon>
        <taxon>Eumalacostraca</taxon>
        <taxon>Eucarida</taxon>
        <taxon>Decapoda</taxon>
        <taxon>Pleocyemata</taxon>
        <taxon>Anomura</taxon>
        <taxon>Galatheoidea</taxon>
        <taxon>Porcellanidae</taxon>
        <taxon>Petrolisthes</taxon>
    </lineage>
</organism>
<sequence>FLLSDDASLCFSLLHSLFHPSLAKREVGMGQQRHYNTLVDVDPATSTRPRVQD</sequence>
<dbReference type="AlphaFoldDB" id="A0AAE1BUK4"/>
<evidence type="ECO:0000313" key="1">
    <source>
        <dbReference type="EMBL" id="KAK3857191.1"/>
    </source>
</evidence>
<evidence type="ECO:0000313" key="2">
    <source>
        <dbReference type="Proteomes" id="UP001286313"/>
    </source>
</evidence>
<protein>
    <submittedName>
        <fullName evidence="1">Uncharacterized protein</fullName>
    </submittedName>
</protein>
<keyword evidence="2" id="KW-1185">Reference proteome</keyword>
<gene>
    <name evidence="1" type="ORF">Pcinc_036540</name>
</gene>
<proteinExistence type="predicted"/>
<accession>A0AAE1BUK4</accession>
<comment type="caution">
    <text evidence="1">The sequence shown here is derived from an EMBL/GenBank/DDBJ whole genome shotgun (WGS) entry which is preliminary data.</text>
</comment>